<sequence>MEIKNDCFHLEKVHLQFVSYDTSLPKGSRYTSNINIYIDVPEFLALTQEAASGTLHMRMQQYKQEKKQEPLYEHLGATSAKQLAKYGKSRSDGKSLSRVVKLTISSKSDYFLTADSGPGEENKTGLIVPKFGANPEQHVSVILSWRQLNELLLTTAEHYRAWLSAKYTAEWGAIHGPRINEREKKSSGRSKAQAPPQPAQDSASRKPPEQPVPPAQPPQSVQPARQVGFASVFGSIYGSGTGKSGAGDRRMF</sequence>
<dbReference type="RefSeq" id="WP_213543355.1">
    <property type="nucleotide sequence ID" value="NZ_AP023420.1"/>
</dbReference>
<dbReference type="KEGG" id="pfaa:MM59RIKEN_23210"/>
<proteinExistence type="predicted"/>
<dbReference type="Proteomes" id="UP000679848">
    <property type="component" value="Chromosome"/>
</dbReference>
<evidence type="ECO:0000313" key="2">
    <source>
        <dbReference type="EMBL" id="BCK85002.1"/>
    </source>
</evidence>
<accession>A0A810QFY4</accession>
<feature type="region of interest" description="Disordered" evidence="1">
    <location>
        <begin position="182"/>
        <end position="225"/>
    </location>
</feature>
<protein>
    <submittedName>
        <fullName evidence="2">Uncharacterized protein</fullName>
    </submittedName>
</protein>
<dbReference type="EMBL" id="AP023420">
    <property type="protein sequence ID" value="BCK85002.1"/>
    <property type="molecule type" value="Genomic_DNA"/>
</dbReference>
<dbReference type="AlphaFoldDB" id="A0A810QFY4"/>
<evidence type="ECO:0000256" key="1">
    <source>
        <dbReference type="SAM" id="MobiDB-lite"/>
    </source>
</evidence>
<evidence type="ECO:0000313" key="3">
    <source>
        <dbReference type="Proteomes" id="UP000679848"/>
    </source>
</evidence>
<gene>
    <name evidence="2" type="ORF">MM59RIKEN_23210</name>
</gene>
<name>A0A810QFY4_9FIRM</name>
<reference evidence="2" key="1">
    <citation type="submission" date="2020-09" db="EMBL/GenBank/DDBJ databases">
        <title>New species isolated from human feces.</title>
        <authorList>
            <person name="Kitahara M."/>
            <person name="Shigeno Y."/>
            <person name="Shime M."/>
            <person name="Matsumoto Y."/>
            <person name="Nakamura S."/>
            <person name="Motooka D."/>
            <person name="Fukuoka S."/>
            <person name="Nishikawa H."/>
            <person name="Benno Y."/>
        </authorList>
    </citation>
    <scope>NUCLEOTIDE SEQUENCE</scope>
    <source>
        <strain evidence="2">MM59</strain>
    </source>
</reference>
<organism evidence="2 3">
    <name type="scientific">Pusillibacter faecalis</name>
    <dbReference type="NCBI Taxonomy" id="2714358"/>
    <lineage>
        <taxon>Bacteria</taxon>
        <taxon>Bacillati</taxon>
        <taxon>Bacillota</taxon>
        <taxon>Clostridia</taxon>
        <taxon>Eubacteriales</taxon>
        <taxon>Oscillospiraceae</taxon>
        <taxon>Pusillibacter</taxon>
    </lineage>
</organism>
<keyword evidence="3" id="KW-1185">Reference proteome</keyword>